<evidence type="ECO:0000259" key="1">
    <source>
        <dbReference type="PROSITE" id="PS50925"/>
    </source>
</evidence>
<reference evidence="2" key="1">
    <citation type="submission" date="2019-12" db="EMBL/GenBank/DDBJ databases">
        <authorList>
            <person name="Cremers G."/>
        </authorList>
    </citation>
    <scope>NUCLEOTIDE SEQUENCE</scope>
    <source>
        <strain evidence="2">Vvax</strain>
    </source>
</reference>
<dbReference type="AlphaFoldDB" id="A0A679JKA7"/>
<dbReference type="Gene3D" id="3.30.70.100">
    <property type="match status" value="1"/>
</dbReference>
<evidence type="ECO:0000313" key="2">
    <source>
        <dbReference type="EMBL" id="CAA2109672.1"/>
    </source>
</evidence>
<name>A0A679JKA7_VARPD</name>
<dbReference type="GO" id="GO:0009882">
    <property type="term" value="F:blue light photoreceptor activity"/>
    <property type="evidence" value="ECO:0007669"/>
    <property type="project" value="InterPro"/>
</dbReference>
<gene>
    <name evidence="2" type="primary">bluF_4</name>
    <name evidence="2" type="ORF">VVAX_05943</name>
</gene>
<sequence length="136" mass="14929">MLARLIYRSVSKQPSEADVADILTASRRKNRMVGITGALCHLRGAYMQYLEGDEAAIECVMAAIAEDPRHCSLSVIEYRLIAARAFSQWSMALLAWDLEVDAALGPLADMGLFGIPPDQAAPAFRSLSKTSRWSEL</sequence>
<protein>
    <submittedName>
        <fullName evidence="2">Blue light- and temperature-regulated antirepressor BluF</fullName>
    </submittedName>
</protein>
<dbReference type="GO" id="GO:0071949">
    <property type="term" value="F:FAD binding"/>
    <property type="evidence" value="ECO:0007669"/>
    <property type="project" value="InterPro"/>
</dbReference>
<dbReference type="SMART" id="SM01034">
    <property type="entry name" value="BLUF"/>
    <property type="match status" value="1"/>
</dbReference>
<organism evidence="2">
    <name type="scientific">Variovorax paradoxus</name>
    <dbReference type="NCBI Taxonomy" id="34073"/>
    <lineage>
        <taxon>Bacteria</taxon>
        <taxon>Pseudomonadati</taxon>
        <taxon>Pseudomonadota</taxon>
        <taxon>Betaproteobacteria</taxon>
        <taxon>Burkholderiales</taxon>
        <taxon>Comamonadaceae</taxon>
        <taxon>Variovorax</taxon>
    </lineage>
</organism>
<dbReference type="RefSeq" id="WP_339093619.1">
    <property type="nucleotide sequence ID" value="NZ_LR743508.1"/>
</dbReference>
<dbReference type="EMBL" id="LR743508">
    <property type="protein sequence ID" value="CAA2109672.1"/>
    <property type="molecule type" value="Genomic_DNA"/>
</dbReference>
<dbReference type="SUPFAM" id="SSF54975">
    <property type="entry name" value="Acylphosphatase/BLUF domain-like"/>
    <property type="match status" value="1"/>
</dbReference>
<feature type="domain" description="BLUF" evidence="1">
    <location>
        <begin position="2"/>
        <end position="92"/>
    </location>
</feature>
<dbReference type="Pfam" id="PF04940">
    <property type="entry name" value="BLUF"/>
    <property type="match status" value="1"/>
</dbReference>
<dbReference type="InterPro" id="IPR036046">
    <property type="entry name" value="Acylphosphatase-like_dom_sf"/>
</dbReference>
<dbReference type="InterPro" id="IPR007024">
    <property type="entry name" value="BLUF_domain"/>
</dbReference>
<accession>A0A679JKA7</accession>
<proteinExistence type="predicted"/>
<dbReference type="PROSITE" id="PS50925">
    <property type="entry name" value="BLUF"/>
    <property type="match status" value="1"/>
</dbReference>